<dbReference type="EMBL" id="JAYRBN010000056">
    <property type="protein sequence ID" value="KAL2743168.1"/>
    <property type="molecule type" value="Genomic_DNA"/>
</dbReference>
<keyword evidence="3" id="KW-1185">Reference proteome</keyword>
<reference evidence="2 3" key="1">
    <citation type="journal article" date="2024" name="Ann. Entomol. Soc. Am.">
        <title>Genomic analyses of the southern and eastern yellowjacket wasps (Hymenoptera: Vespidae) reveal evolutionary signatures of social life.</title>
        <authorList>
            <person name="Catto M.A."/>
            <person name="Caine P.B."/>
            <person name="Orr S.E."/>
            <person name="Hunt B.G."/>
            <person name="Goodisman M.A.D."/>
        </authorList>
    </citation>
    <scope>NUCLEOTIDE SEQUENCE [LARGE SCALE GENOMIC DNA]</scope>
    <source>
        <strain evidence="2">232</strain>
        <tissue evidence="2">Head and thorax</tissue>
    </source>
</reference>
<dbReference type="Proteomes" id="UP001607303">
    <property type="component" value="Unassembled WGS sequence"/>
</dbReference>
<name>A0ABD2CDN3_VESMC</name>
<evidence type="ECO:0000313" key="2">
    <source>
        <dbReference type="EMBL" id="KAL2743168.1"/>
    </source>
</evidence>
<organism evidence="2 3">
    <name type="scientific">Vespula maculifrons</name>
    <name type="common">Eastern yellow jacket</name>
    <name type="synonym">Wasp</name>
    <dbReference type="NCBI Taxonomy" id="7453"/>
    <lineage>
        <taxon>Eukaryota</taxon>
        <taxon>Metazoa</taxon>
        <taxon>Ecdysozoa</taxon>
        <taxon>Arthropoda</taxon>
        <taxon>Hexapoda</taxon>
        <taxon>Insecta</taxon>
        <taxon>Pterygota</taxon>
        <taxon>Neoptera</taxon>
        <taxon>Endopterygota</taxon>
        <taxon>Hymenoptera</taxon>
        <taxon>Apocrita</taxon>
        <taxon>Aculeata</taxon>
        <taxon>Vespoidea</taxon>
        <taxon>Vespidae</taxon>
        <taxon>Vespinae</taxon>
        <taxon>Vespula</taxon>
    </lineage>
</organism>
<dbReference type="AlphaFoldDB" id="A0ABD2CDN3"/>
<comment type="caution">
    <text evidence="2">The sequence shown here is derived from an EMBL/GenBank/DDBJ whole genome shotgun (WGS) entry which is preliminary data.</text>
</comment>
<feature type="region of interest" description="Disordered" evidence="1">
    <location>
        <begin position="1"/>
        <end position="25"/>
    </location>
</feature>
<feature type="compositionally biased region" description="Basic and acidic residues" evidence="1">
    <location>
        <begin position="1"/>
        <end position="16"/>
    </location>
</feature>
<evidence type="ECO:0000313" key="3">
    <source>
        <dbReference type="Proteomes" id="UP001607303"/>
    </source>
</evidence>
<gene>
    <name evidence="2" type="ORF">V1477_008657</name>
</gene>
<evidence type="ECO:0000256" key="1">
    <source>
        <dbReference type="SAM" id="MobiDB-lite"/>
    </source>
</evidence>
<accession>A0ABD2CDN3</accession>
<protein>
    <submittedName>
        <fullName evidence="2">Uncharacterized protein</fullName>
    </submittedName>
</protein>
<sequence>MDKDEENTKHKEEMKESSIPSAPLHSYPHQKIFKKCKSATFHLDGAIYTIDFAFIISILLTSGDRQCTFNIKQ</sequence>
<proteinExistence type="predicted"/>